<dbReference type="GO" id="GO:0003677">
    <property type="term" value="F:DNA binding"/>
    <property type="evidence" value="ECO:0007669"/>
    <property type="project" value="UniProtKB-KW"/>
</dbReference>
<dbReference type="Gene3D" id="3.30.70.270">
    <property type="match status" value="1"/>
</dbReference>
<feature type="region of interest" description="Disordered" evidence="3">
    <location>
        <begin position="389"/>
        <end position="449"/>
    </location>
</feature>
<evidence type="ECO:0000256" key="1">
    <source>
        <dbReference type="ARBA" id="ARBA00023125"/>
    </source>
</evidence>
<dbReference type="PROSITE" id="PS51898">
    <property type="entry name" value="TYR_RECOMBINASE"/>
    <property type="match status" value="1"/>
</dbReference>
<evidence type="ECO:0000256" key="3">
    <source>
        <dbReference type="SAM" id="MobiDB-lite"/>
    </source>
</evidence>
<dbReference type="AlphaFoldDB" id="A0A6H5GC78"/>
<dbReference type="GO" id="GO:0071897">
    <property type="term" value="P:DNA biosynthetic process"/>
    <property type="evidence" value="ECO:0007669"/>
    <property type="project" value="UniProtKB-ARBA"/>
</dbReference>
<dbReference type="InterPro" id="IPR010998">
    <property type="entry name" value="Integrase_recombinase_N"/>
</dbReference>
<dbReference type="InterPro" id="IPR043502">
    <property type="entry name" value="DNA/RNA_pol_sf"/>
</dbReference>
<sequence>MIYTQAVDEGKLLANLKRKFPDVLSKELGTTDKIMCDLKLKPDARLTTSRVIYTQGPIRQKALKEILDKLLSDGVIEPISTPSASPCFLVPKKNAAAADSWRLVVDYREVNKDLKYLQYPVPPLEAAFMHLQTAKYFTVIDLNSANHQILLTPESRQITAFQCEFGTFAYKRLPFGINKGGQVLSKLMDILFADIRRNPIDNQVNEFETDDFLNFTEEDELELADDKTPDAPPEKIPTQYQTSAVLKEFPQIFTDFNHFQQTDSVLRPIIDSISNNTNSDSRYSLVKNRLMFETKPGNLRAVVPHSLIDVIFRYFHASVIGSHWGVKRTVNAIKKFFYWPNSFKTIKSRVQECQSCLENKTETRQPKGQLSSTPDTSICLTLYIDTAGKLETPGTPEGDGDRRKRRTTPTKPQGQSLLPTTERTDASPEKLIQPSQQPTTSSCPTPYPGGRQVIREAFRRRNAPEEAIGTMIDSLSESTVSQYSSSLALWWDYCSKNNISPWSFEVEVILKFFQHVLDTRPNAYSSFNTLRSALSLISPDDIGNNVLVRRYIKGISKLRPPKPRYLNTWDPEIVLKYLEENDALGLAPLSKKLVVLLLLATGHRLQTISLIETNNVTFSDQGAKILIPSRVKTSNPNRPQPSFFLPVFSARPKLCVSTVLRTYLEATGGLRDSNSKKLFISFKKPFGPVSKDTLSRWVKDVLASSGVDTSQFSPHSTRHATTSAALRRGMSIDQIKSQAGWSQKSETFAKFYNRPLNHSDSILEHVFNIPS</sequence>
<feature type="compositionally biased region" description="Polar residues" evidence="3">
    <location>
        <begin position="433"/>
        <end position="444"/>
    </location>
</feature>
<dbReference type="InterPro" id="IPR013762">
    <property type="entry name" value="Integrase-like_cat_sf"/>
</dbReference>
<dbReference type="SUPFAM" id="SSF56672">
    <property type="entry name" value="DNA/RNA polymerases"/>
    <property type="match status" value="1"/>
</dbReference>
<evidence type="ECO:0000313" key="5">
    <source>
        <dbReference type="EMBL" id="CAB0000713.1"/>
    </source>
</evidence>
<dbReference type="Proteomes" id="UP000479000">
    <property type="component" value="Unassembled WGS sequence"/>
</dbReference>
<dbReference type="GO" id="GO:0015074">
    <property type="term" value="P:DNA integration"/>
    <property type="evidence" value="ECO:0007669"/>
    <property type="project" value="InterPro"/>
</dbReference>
<evidence type="ECO:0000313" key="6">
    <source>
        <dbReference type="Proteomes" id="UP000479000"/>
    </source>
</evidence>
<dbReference type="SUPFAM" id="SSF56349">
    <property type="entry name" value="DNA breaking-rejoining enzymes"/>
    <property type="match status" value="1"/>
</dbReference>
<dbReference type="Pfam" id="PF00589">
    <property type="entry name" value="Phage_integrase"/>
    <property type="match status" value="1"/>
</dbReference>
<dbReference type="OrthoDB" id="6626205at2759"/>
<dbReference type="Gene3D" id="3.10.10.10">
    <property type="entry name" value="HIV Type 1 Reverse Transcriptase, subunit A, domain 1"/>
    <property type="match status" value="1"/>
</dbReference>
<name>A0A6H5GC78_9HEMI</name>
<feature type="domain" description="Tyr recombinase" evidence="4">
    <location>
        <begin position="561"/>
        <end position="764"/>
    </location>
</feature>
<dbReference type="PANTHER" id="PTHR35617">
    <property type="entry name" value="PHAGE_INTEGRASE DOMAIN-CONTAINING PROTEIN"/>
    <property type="match status" value="1"/>
</dbReference>
<dbReference type="Gene3D" id="1.10.150.130">
    <property type="match status" value="1"/>
</dbReference>
<keyword evidence="1" id="KW-0238">DNA-binding</keyword>
<dbReference type="PANTHER" id="PTHR35617:SF3">
    <property type="entry name" value="CORE-BINDING (CB) DOMAIN-CONTAINING PROTEIN"/>
    <property type="match status" value="1"/>
</dbReference>
<proteinExistence type="predicted"/>
<dbReference type="GO" id="GO:0006310">
    <property type="term" value="P:DNA recombination"/>
    <property type="evidence" value="ECO:0007669"/>
    <property type="project" value="UniProtKB-KW"/>
</dbReference>
<keyword evidence="6" id="KW-1185">Reference proteome</keyword>
<organism evidence="5 6">
    <name type="scientific">Nesidiocoris tenuis</name>
    <dbReference type="NCBI Taxonomy" id="355587"/>
    <lineage>
        <taxon>Eukaryota</taxon>
        <taxon>Metazoa</taxon>
        <taxon>Ecdysozoa</taxon>
        <taxon>Arthropoda</taxon>
        <taxon>Hexapoda</taxon>
        <taxon>Insecta</taxon>
        <taxon>Pterygota</taxon>
        <taxon>Neoptera</taxon>
        <taxon>Paraneoptera</taxon>
        <taxon>Hemiptera</taxon>
        <taxon>Heteroptera</taxon>
        <taxon>Panheteroptera</taxon>
        <taxon>Cimicomorpha</taxon>
        <taxon>Miridae</taxon>
        <taxon>Dicyphina</taxon>
        <taxon>Nesidiocoris</taxon>
    </lineage>
</organism>
<dbReference type="Pfam" id="PF00078">
    <property type="entry name" value="RVT_1"/>
    <property type="match status" value="1"/>
</dbReference>
<evidence type="ECO:0000259" key="4">
    <source>
        <dbReference type="PROSITE" id="PS51898"/>
    </source>
</evidence>
<accession>A0A6H5GC78</accession>
<dbReference type="EMBL" id="CADCXU010009810">
    <property type="protein sequence ID" value="CAB0000713.1"/>
    <property type="molecule type" value="Genomic_DNA"/>
</dbReference>
<dbReference type="Gene3D" id="1.10.443.10">
    <property type="entry name" value="Intergrase catalytic core"/>
    <property type="match status" value="1"/>
</dbReference>
<dbReference type="InterPro" id="IPR000477">
    <property type="entry name" value="RT_dom"/>
</dbReference>
<keyword evidence="2" id="KW-0233">DNA recombination</keyword>
<dbReference type="CDD" id="cd01647">
    <property type="entry name" value="RT_LTR"/>
    <property type="match status" value="1"/>
</dbReference>
<dbReference type="Pfam" id="PF17921">
    <property type="entry name" value="Integrase_H2C2"/>
    <property type="match status" value="1"/>
</dbReference>
<dbReference type="InterPro" id="IPR041588">
    <property type="entry name" value="Integrase_H2C2"/>
</dbReference>
<evidence type="ECO:0000256" key="2">
    <source>
        <dbReference type="ARBA" id="ARBA00023172"/>
    </source>
</evidence>
<dbReference type="InterPro" id="IPR043128">
    <property type="entry name" value="Rev_trsase/Diguanyl_cyclase"/>
</dbReference>
<dbReference type="InterPro" id="IPR002104">
    <property type="entry name" value="Integrase_catalytic"/>
</dbReference>
<dbReference type="Gene3D" id="1.10.340.70">
    <property type="match status" value="1"/>
</dbReference>
<protein>
    <recommendedName>
        <fullName evidence="4">Tyr recombinase domain-containing protein</fullName>
    </recommendedName>
</protein>
<gene>
    <name evidence="5" type="ORF">NTEN_LOCUS6500</name>
</gene>
<reference evidence="5 6" key="1">
    <citation type="submission" date="2020-02" db="EMBL/GenBank/DDBJ databases">
        <authorList>
            <person name="Ferguson B K."/>
        </authorList>
    </citation>
    <scope>NUCLEOTIDE SEQUENCE [LARGE SCALE GENOMIC DNA]</scope>
</reference>
<dbReference type="InterPro" id="IPR011010">
    <property type="entry name" value="DNA_brk_join_enz"/>
</dbReference>